<proteinExistence type="predicted"/>
<organism evidence="1">
    <name type="scientific">virus sp. ctHG14</name>
    <dbReference type="NCBI Taxonomy" id="2827626"/>
    <lineage>
        <taxon>Viruses</taxon>
    </lineage>
</organism>
<dbReference type="EMBL" id="BK059106">
    <property type="protein sequence ID" value="DAE31251.1"/>
    <property type="molecule type" value="Genomic_DNA"/>
</dbReference>
<sequence>MPIPNQMYQPYNQQTMYGQYNSYYPYQYQQPRYDLQQNQPLFNQQQSIQPQQQAGLNGKVVQAVEQITANDVPMDGSVAVFPKQDMSEIYAKSWNADGTIRTIVYKPYTASQPDVANSSADMSKMKMGLSDEATEAFMARFDSLEKKFDELMPKIAPKRSGGLKKEANENE</sequence>
<accession>A0A8S5RJ97</accession>
<protein>
    <submittedName>
        <fullName evidence="1">Uncharacterized protein</fullName>
    </submittedName>
</protein>
<evidence type="ECO:0000313" key="1">
    <source>
        <dbReference type="EMBL" id="DAE31251.1"/>
    </source>
</evidence>
<name>A0A8S5RJ97_9VIRU</name>
<reference evidence="1" key="1">
    <citation type="journal article" date="2021" name="Proc. Natl. Acad. Sci. U.S.A.">
        <title>A Catalog of Tens of Thousands of Viruses from Human Metagenomes Reveals Hidden Associations with Chronic Diseases.</title>
        <authorList>
            <person name="Tisza M.J."/>
            <person name="Buck C.B."/>
        </authorList>
    </citation>
    <scope>NUCLEOTIDE SEQUENCE</scope>
    <source>
        <strain evidence="1">CtHG14</strain>
    </source>
</reference>